<dbReference type="PANTHER" id="PTHR10342">
    <property type="entry name" value="ARYLSULFATASE"/>
    <property type="match status" value="1"/>
</dbReference>
<dbReference type="InterPro" id="IPR000917">
    <property type="entry name" value="Sulfatase_N"/>
</dbReference>
<gene>
    <name evidence="10" type="ORF">AND_001740</name>
</gene>
<dbReference type="Gene3D" id="3.30.1120.10">
    <property type="match status" value="1"/>
</dbReference>
<reference evidence="10 12" key="1">
    <citation type="journal article" date="2010" name="BMC Genomics">
        <title>Combination of measures distinguishes pre-miRNAs from other stem-loops in the genome of the newly sequenced Anopheles darlingi.</title>
        <authorList>
            <person name="Mendes N.D."/>
            <person name="Freitas A.T."/>
            <person name="Vasconcelos A.T."/>
            <person name="Sagot M.F."/>
        </authorList>
    </citation>
    <scope>NUCLEOTIDE SEQUENCE</scope>
</reference>
<comment type="similarity">
    <text evidence="2">Belongs to the sulfatase family.</text>
</comment>
<dbReference type="VEuPathDB" id="VectorBase:ADAR2_008097"/>
<dbReference type="EMBL" id="ADMH02000442">
    <property type="protein sequence ID" value="ETN66473.1"/>
    <property type="molecule type" value="Genomic_DNA"/>
</dbReference>
<dbReference type="FunCoup" id="W5JT65">
    <property type="interactions" value="64"/>
</dbReference>
<keyword evidence="7" id="KW-1133">Transmembrane helix</keyword>
<reference evidence="10" key="3">
    <citation type="journal article" date="2013" name="Nucleic Acids Res.">
        <title>The genome of Anopheles darlingi, the main neotropical malaria vector.</title>
        <authorList>
            <person name="Marinotti O."/>
            <person name="Cerqueira G.C."/>
            <person name="de Almeida L.G."/>
            <person name="Ferro M.I."/>
            <person name="Loreto E.L."/>
            <person name="Zaha A."/>
            <person name="Teixeira S.M."/>
            <person name="Wespiser A.R."/>
            <person name="Almeida E Silva A."/>
            <person name="Schlindwein A.D."/>
            <person name="Pacheco A.C."/>
            <person name="Silva A.L."/>
            <person name="Graveley B.R."/>
            <person name="Walenz B.P."/>
            <person name="Lima Bde A."/>
            <person name="Ribeiro C.A."/>
            <person name="Nunes-Silva C.G."/>
            <person name="de Carvalho C.R."/>
            <person name="Soares C.M."/>
            <person name="de Menezes C.B."/>
            <person name="Matiolli C."/>
            <person name="Caffrey D."/>
            <person name="Araujo D.A."/>
            <person name="de Oliveira D.M."/>
            <person name="Golenbock D."/>
            <person name="Grisard E.C."/>
            <person name="Fantinatti-Garboggini F."/>
            <person name="de Carvalho F.M."/>
            <person name="Barcellos F.G."/>
            <person name="Prosdocimi F."/>
            <person name="May G."/>
            <person name="Azevedo Junior G.M."/>
            <person name="Guimaraes G.M."/>
            <person name="Goldman G.H."/>
            <person name="Padilha I.Q."/>
            <person name="Batista Jda S."/>
            <person name="Ferro J.A."/>
            <person name="Ribeiro J.M."/>
            <person name="Fietto J.L."/>
            <person name="Dabbas K.M."/>
            <person name="Cerdeira L."/>
            <person name="Agnez-Lima L.F."/>
            <person name="Brocchi M."/>
            <person name="de Carvalho M.O."/>
            <person name="Teixeira Mde M."/>
            <person name="Diniz Maia Mde M."/>
            <person name="Goldman M.H."/>
            <person name="Cruz Schneider M.P."/>
            <person name="Felipe M.S."/>
            <person name="Hungria M."/>
            <person name="Nicolas M.F."/>
            <person name="Pereira M."/>
            <person name="Montes M.A."/>
            <person name="Cantao M.E."/>
            <person name="Vincentz M."/>
            <person name="Rafael M.S."/>
            <person name="Silverman N."/>
            <person name="Stoco P.H."/>
            <person name="Souza R.C."/>
            <person name="Vicentini R."/>
            <person name="Gazzinelli R.T."/>
            <person name="Neves Rde O."/>
            <person name="Silva R."/>
            <person name="Astolfi-Filho S."/>
            <person name="Maciel T.E."/>
            <person name="Urmenyi T.P."/>
            <person name="Tadei W.P."/>
            <person name="Camargo E.P."/>
            <person name="de Vasconcelos A.T."/>
        </authorList>
    </citation>
    <scope>NUCLEOTIDE SEQUENCE</scope>
</reference>
<organism evidence="10">
    <name type="scientific">Anopheles darlingi</name>
    <name type="common">Mosquito</name>
    <dbReference type="NCBI Taxonomy" id="43151"/>
    <lineage>
        <taxon>Eukaryota</taxon>
        <taxon>Metazoa</taxon>
        <taxon>Ecdysozoa</taxon>
        <taxon>Arthropoda</taxon>
        <taxon>Hexapoda</taxon>
        <taxon>Insecta</taxon>
        <taxon>Pterygota</taxon>
        <taxon>Neoptera</taxon>
        <taxon>Endopterygota</taxon>
        <taxon>Diptera</taxon>
        <taxon>Nematocera</taxon>
        <taxon>Culicoidea</taxon>
        <taxon>Culicidae</taxon>
        <taxon>Anophelinae</taxon>
        <taxon>Anopheles</taxon>
    </lineage>
</organism>
<protein>
    <submittedName>
        <fullName evidence="10">Arylsulfatase B</fullName>
    </submittedName>
</protein>
<feature type="domain" description="Sulfatase N-terminal" evidence="9">
    <location>
        <begin position="29"/>
        <end position="353"/>
    </location>
</feature>
<dbReference type="Proteomes" id="UP000000673">
    <property type="component" value="Unassembled WGS sequence"/>
</dbReference>
<evidence type="ECO:0000256" key="8">
    <source>
        <dbReference type="SAM" id="SignalP"/>
    </source>
</evidence>
<dbReference type="GO" id="GO:0046872">
    <property type="term" value="F:metal ion binding"/>
    <property type="evidence" value="ECO:0007669"/>
    <property type="project" value="UniProtKB-KW"/>
</dbReference>
<feature type="transmembrane region" description="Helical" evidence="7">
    <location>
        <begin position="560"/>
        <end position="580"/>
    </location>
</feature>
<evidence type="ECO:0000256" key="2">
    <source>
        <dbReference type="ARBA" id="ARBA00008779"/>
    </source>
</evidence>
<dbReference type="InterPro" id="IPR024607">
    <property type="entry name" value="Sulfatase_CS"/>
</dbReference>
<dbReference type="Pfam" id="PF00884">
    <property type="entry name" value="Sulfatase"/>
    <property type="match status" value="1"/>
</dbReference>
<dbReference type="EnsemblMetazoa" id="ADAC001740-RA">
    <property type="protein sequence ID" value="ADAC001740-PA"/>
    <property type="gene ID" value="ADAC001740"/>
</dbReference>
<keyword evidence="7" id="KW-0812">Transmembrane</keyword>
<keyword evidence="5" id="KW-0106">Calcium</keyword>
<dbReference type="AlphaFoldDB" id="W5JT65"/>
<dbReference type="PANTHER" id="PTHR10342:SF264">
    <property type="entry name" value="MIP05773P-RELATED"/>
    <property type="match status" value="1"/>
</dbReference>
<feature type="chain" id="PRO_5010155943" evidence="8">
    <location>
        <begin position="25"/>
        <end position="601"/>
    </location>
</feature>
<sequence>MKLDSIKCLTGVVIVSLTVSLVVAAASSPNIVIIVADDLGWNDVSFHGSNQIPTPNIDALAYDGVILNRHYVPPLCTPSRASLMTGRHPMNVGMQNDVIISDQPWGLGLDQKLMPQYFREAGYRTHLVGKWHLGFFRQAYTPTRRGFETHFGYLGPYIDYWDHSLQMNATSARGLDMRRNTAVNYDARGTYATDLFTTEATRLIRTHNTTDPLFLVLTHLAPHTGNEDDPMQAPAEEIAKFAHIKDPKRRTLAAMISRVDVSVGMVYDALRERKMLDNTIILFYADNGAPTVGIHANSGSNYPLRGQKSSPWEGAVRGAALLWSPLLTRKGYVSEQLIHVSDWLPTLARAAGIRNIPLQDSAIDGQDQWTALQSGAVDLKPVRSIVMNNAEDSCHFSSYVKHGWKYVNGTCSDGEYDGWLGDMVQPDQDELQLSDADYYKQLTIPGSIGAALNLSREQAEKLRAEATLKCAPHSPDDIPCNPLIAPCLFNLHEDPCERVNQAAKHPVLLATLKAEVLYYRLRSAKPRNQPPDSRSDPARFNYTWTWWQEELEARQTAADIALASLVAEVVLVLFAVGLALKLCWCYCRQKVEPSPAPKAKT</sequence>
<name>W5JT65_ANODA</name>
<evidence type="ECO:0000256" key="7">
    <source>
        <dbReference type="SAM" id="Phobius"/>
    </source>
</evidence>
<dbReference type="PROSITE" id="PS00149">
    <property type="entry name" value="SULFATASE_2"/>
    <property type="match status" value="1"/>
</dbReference>
<keyword evidence="3" id="KW-0479">Metal-binding</keyword>
<evidence type="ECO:0000313" key="12">
    <source>
        <dbReference type="Proteomes" id="UP000000673"/>
    </source>
</evidence>
<evidence type="ECO:0000256" key="5">
    <source>
        <dbReference type="ARBA" id="ARBA00022837"/>
    </source>
</evidence>
<dbReference type="SUPFAM" id="SSF53649">
    <property type="entry name" value="Alkaline phosphatase-like"/>
    <property type="match status" value="1"/>
</dbReference>
<proteinExistence type="inferred from homology"/>
<dbReference type="InterPro" id="IPR017850">
    <property type="entry name" value="Alkaline_phosphatase_core_sf"/>
</dbReference>
<dbReference type="HOGENOM" id="CLU_006332_10_1_1"/>
<dbReference type="PROSITE" id="PS00523">
    <property type="entry name" value="SULFATASE_1"/>
    <property type="match status" value="1"/>
</dbReference>
<dbReference type="Gene3D" id="3.40.720.10">
    <property type="entry name" value="Alkaline Phosphatase, subunit A"/>
    <property type="match status" value="1"/>
</dbReference>
<evidence type="ECO:0000256" key="3">
    <source>
        <dbReference type="ARBA" id="ARBA00022723"/>
    </source>
</evidence>
<feature type="signal peptide" evidence="8">
    <location>
        <begin position="1"/>
        <end position="24"/>
    </location>
</feature>
<dbReference type="STRING" id="43151.W5JT65"/>
<dbReference type="CDD" id="cd16029">
    <property type="entry name" value="4-S"/>
    <property type="match status" value="1"/>
</dbReference>
<reference evidence="10" key="2">
    <citation type="submission" date="2010-05" db="EMBL/GenBank/DDBJ databases">
        <authorList>
            <person name="Almeida L.G."/>
            <person name="Nicolas M.F."/>
            <person name="Souza R.C."/>
            <person name="Vasconcelos A.T.R."/>
        </authorList>
    </citation>
    <scope>NUCLEOTIDE SEQUENCE</scope>
</reference>
<evidence type="ECO:0000256" key="6">
    <source>
        <dbReference type="ARBA" id="ARBA00023180"/>
    </source>
</evidence>
<dbReference type="eggNOG" id="KOG3867">
    <property type="taxonomic scope" value="Eukaryota"/>
</dbReference>
<keyword evidence="4" id="KW-0378">Hydrolase</keyword>
<keyword evidence="7" id="KW-0472">Membrane</keyword>
<evidence type="ECO:0000313" key="11">
    <source>
        <dbReference type="EnsemblMetazoa" id="ADAC001740-PA"/>
    </source>
</evidence>
<evidence type="ECO:0000256" key="1">
    <source>
        <dbReference type="ARBA" id="ARBA00001913"/>
    </source>
</evidence>
<dbReference type="VEuPathDB" id="VectorBase:ADAC001740"/>
<evidence type="ECO:0000313" key="10">
    <source>
        <dbReference type="EMBL" id="ETN66473.1"/>
    </source>
</evidence>
<evidence type="ECO:0000256" key="4">
    <source>
        <dbReference type="ARBA" id="ARBA00022801"/>
    </source>
</evidence>
<reference evidence="11" key="4">
    <citation type="submission" date="2015-06" db="UniProtKB">
        <authorList>
            <consortium name="EnsemblMetazoa"/>
        </authorList>
    </citation>
    <scope>IDENTIFICATION</scope>
</reference>
<keyword evidence="12" id="KW-1185">Reference proteome</keyword>
<dbReference type="InterPro" id="IPR047115">
    <property type="entry name" value="ARSB"/>
</dbReference>
<keyword evidence="8" id="KW-0732">Signal</keyword>
<keyword evidence="6" id="KW-0325">Glycoprotein</keyword>
<accession>W5JT65</accession>
<comment type="cofactor">
    <cofactor evidence="1">
        <name>Ca(2+)</name>
        <dbReference type="ChEBI" id="CHEBI:29108"/>
    </cofactor>
</comment>
<dbReference type="OMA" id="FHNGNWE"/>
<evidence type="ECO:0000259" key="9">
    <source>
        <dbReference type="Pfam" id="PF00884"/>
    </source>
</evidence>
<dbReference type="GO" id="GO:0008484">
    <property type="term" value="F:sulfuric ester hydrolase activity"/>
    <property type="evidence" value="ECO:0007669"/>
    <property type="project" value="InterPro"/>
</dbReference>